<dbReference type="Proteomes" id="UP000003604">
    <property type="component" value="Unassembled WGS sequence"/>
</dbReference>
<accession>D0I5B3</accession>
<protein>
    <submittedName>
        <fullName evidence="1">Uncharacterized protein</fullName>
    </submittedName>
</protein>
<name>D0I5B3_GRIHO</name>
<reference evidence="1 2" key="1">
    <citation type="submission" date="2009-10" db="EMBL/GenBank/DDBJ databases">
        <authorList>
            <consortium name="Los Alamos National Laboratory (LANL)"/>
            <consortium name="National Microbial Pathogen Data Resource (NMPDR)"/>
            <person name="Saunders E.H."/>
            <person name="Munk A.C."/>
            <person name="Tapia R."/>
            <person name="Green L."/>
            <person name="Rogers Y."/>
            <person name="Detter J.C."/>
            <person name="Bruce D."/>
            <person name="Brettin T.S."/>
            <person name="Colwell R.R."/>
            <person name="Huq A."/>
            <person name="Grim C.J."/>
            <person name="Hasan N.A."/>
            <person name="Bartels D."/>
            <person name="Vonstein V."/>
        </authorList>
    </citation>
    <scope>NUCLEOTIDE SEQUENCE [LARGE SCALE GENOMIC DNA]</scope>
    <source>
        <strain evidence="1 2">CIP 101886</strain>
    </source>
</reference>
<organism evidence="1 2">
    <name type="scientific">Grimontia hollisae CIP 101886</name>
    <dbReference type="NCBI Taxonomy" id="675812"/>
    <lineage>
        <taxon>Bacteria</taxon>
        <taxon>Pseudomonadati</taxon>
        <taxon>Pseudomonadota</taxon>
        <taxon>Gammaproteobacteria</taxon>
        <taxon>Vibrionales</taxon>
        <taxon>Vibrionaceae</taxon>
        <taxon>Grimontia</taxon>
    </lineage>
</organism>
<proteinExistence type="predicted"/>
<evidence type="ECO:0000313" key="1">
    <source>
        <dbReference type="EMBL" id="EEY73077.1"/>
    </source>
</evidence>
<evidence type="ECO:0000313" key="2">
    <source>
        <dbReference type="Proteomes" id="UP000003604"/>
    </source>
</evidence>
<dbReference type="AlphaFoldDB" id="D0I5B3"/>
<dbReference type="EMBL" id="ADAQ01000010">
    <property type="protein sequence ID" value="EEY73077.1"/>
    <property type="molecule type" value="Genomic_DNA"/>
</dbReference>
<comment type="caution">
    <text evidence="1">The sequence shown here is derived from an EMBL/GenBank/DDBJ whole genome shotgun (WGS) entry which is preliminary data.</text>
</comment>
<sequence>MNQVKVMRAVKVLQKLGTKKTGYTIAVYPTLKNRHPGESP</sequence>
<keyword evidence="2" id="KW-1185">Reference proteome</keyword>
<gene>
    <name evidence="1" type="ORF">VHA_000930</name>
</gene>